<evidence type="ECO:0000313" key="3">
    <source>
        <dbReference type="EMBL" id="EGB01715.1"/>
    </source>
</evidence>
<dbReference type="PANTHER" id="PTHR37384:SF1">
    <property type="entry name" value="OS01G0835600 PROTEIN"/>
    <property type="match status" value="1"/>
</dbReference>
<evidence type="ECO:0000259" key="2">
    <source>
        <dbReference type="Pfam" id="PF21743"/>
    </source>
</evidence>
<dbReference type="AlphaFoldDB" id="F0YT44"/>
<reference evidence="3 4" key="1">
    <citation type="journal article" date="2011" name="Proc. Natl. Acad. Sci. U.S.A.">
        <title>Niche of harmful alga Aureococcus anophagefferens revealed through ecogenomics.</title>
        <authorList>
            <person name="Gobler C.J."/>
            <person name="Berry D.L."/>
            <person name="Dyhrman S.T."/>
            <person name="Wilhelm S.W."/>
            <person name="Salamov A."/>
            <person name="Lobanov A.V."/>
            <person name="Zhang Y."/>
            <person name="Collier J.L."/>
            <person name="Wurch L.L."/>
            <person name="Kustka A.B."/>
            <person name="Dill B.D."/>
            <person name="Shah M."/>
            <person name="VerBerkmoes N.C."/>
            <person name="Kuo A."/>
            <person name="Terry A."/>
            <person name="Pangilinan J."/>
            <person name="Lindquist E.A."/>
            <person name="Lucas S."/>
            <person name="Paulsen I.T."/>
            <person name="Hattenrath-Lehmann T.K."/>
            <person name="Talmage S.C."/>
            <person name="Walker E.A."/>
            <person name="Koch F."/>
            <person name="Burson A.M."/>
            <person name="Marcoval M.A."/>
            <person name="Tang Y.Z."/>
            <person name="Lecleir G.R."/>
            <person name="Coyne K.J."/>
            <person name="Berg G.M."/>
            <person name="Bertrand E.M."/>
            <person name="Saito M.A."/>
            <person name="Gladyshev V.N."/>
            <person name="Grigoriev I.V."/>
        </authorList>
    </citation>
    <scope>NUCLEOTIDE SEQUENCE [LARGE SCALE GENOMIC DNA]</scope>
    <source>
        <strain evidence="4">CCMP 1984</strain>
    </source>
</reference>
<keyword evidence="4" id="KW-1185">Reference proteome</keyword>
<dbReference type="Pfam" id="PF21743">
    <property type="entry name" value="PTM_DIR17_Tudor"/>
    <property type="match status" value="1"/>
</dbReference>
<dbReference type="KEGG" id="aaf:AURANDRAFT_69566"/>
<sequence>MKFFAGEVVDYDDKKKWFRVLYEDDDEEDMNETELLRILVADARPPPAYPQHALLPRDSDAGAPAADGDDARRLGALEVLPADAAGAPAVDDPPSPDGSNASNETWTPNEKYIGSHESLAAIGIVIDGETQVGYVVAYSPREGEDL</sequence>
<feature type="compositionally biased region" description="Low complexity" evidence="1">
    <location>
        <begin position="76"/>
        <end position="90"/>
    </location>
</feature>
<feature type="region of interest" description="Disordered" evidence="1">
    <location>
        <begin position="47"/>
        <end position="110"/>
    </location>
</feature>
<dbReference type="EMBL" id="GL834280">
    <property type="protein sequence ID" value="EGB01715.1"/>
    <property type="molecule type" value="Genomic_DNA"/>
</dbReference>
<evidence type="ECO:0000313" key="4">
    <source>
        <dbReference type="Proteomes" id="UP000002729"/>
    </source>
</evidence>
<accession>F0YT44</accession>
<evidence type="ECO:0000256" key="1">
    <source>
        <dbReference type="SAM" id="MobiDB-lite"/>
    </source>
</evidence>
<proteinExistence type="predicted"/>
<dbReference type="InterPro" id="IPR047365">
    <property type="entry name" value="Tudor_AtPTM-like"/>
</dbReference>
<protein>
    <submittedName>
        <fullName evidence="3">Expressed protein</fullName>
    </submittedName>
</protein>
<dbReference type="PANTHER" id="PTHR37384">
    <property type="entry name" value="OS01G0835600 PROTEIN"/>
    <property type="match status" value="1"/>
</dbReference>
<dbReference type="Proteomes" id="UP000002729">
    <property type="component" value="Unassembled WGS sequence"/>
</dbReference>
<organism evidence="4">
    <name type="scientific">Aureococcus anophagefferens</name>
    <name type="common">Harmful bloom alga</name>
    <dbReference type="NCBI Taxonomy" id="44056"/>
    <lineage>
        <taxon>Eukaryota</taxon>
        <taxon>Sar</taxon>
        <taxon>Stramenopiles</taxon>
        <taxon>Ochrophyta</taxon>
        <taxon>Pelagophyceae</taxon>
        <taxon>Pelagomonadales</taxon>
        <taxon>Pelagomonadaceae</taxon>
        <taxon>Aureococcus</taxon>
    </lineage>
</organism>
<dbReference type="InParanoid" id="F0YT44"/>
<dbReference type="GeneID" id="20227621"/>
<feature type="domain" description="PTM/DIR17-like Tudor" evidence="2">
    <location>
        <begin position="2"/>
        <end position="39"/>
    </location>
</feature>
<gene>
    <name evidence="3" type="ORF">AURANDRAFT_69566</name>
</gene>
<name>F0YT44_AURAN</name>
<dbReference type="RefSeq" id="XP_009043586.1">
    <property type="nucleotide sequence ID" value="XM_009045338.1"/>
</dbReference>